<evidence type="ECO:0000313" key="2">
    <source>
        <dbReference type="EMBL" id="RDY70086.1"/>
    </source>
</evidence>
<feature type="transmembrane region" description="Helical" evidence="1">
    <location>
        <begin position="74"/>
        <end position="92"/>
    </location>
</feature>
<name>A0A3D8VL34_9BACI</name>
<feature type="transmembrane region" description="Helical" evidence="1">
    <location>
        <begin position="36"/>
        <end position="54"/>
    </location>
</feature>
<keyword evidence="1" id="KW-0812">Transmembrane</keyword>
<evidence type="ECO:0000256" key="1">
    <source>
        <dbReference type="SAM" id="Phobius"/>
    </source>
</evidence>
<organism evidence="2 3">
    <name type="scientific">Halobacillus trueperi</name>
    <dbReference type="NCBI Taxonomy" id="156205"/>
    <lineage>
        <taxon>Bacteria</taxon>
        <taxon>Bacillati</taxon>
        <taxon>Bacillota</taxon>
        <taxon>Bacilli</taxon>
        <taxon>Bacillales</taxon>
        <taxon>Bacillaceae</taxon>
        <taxon>Halobacillus</taxon>
    </lineage>
</organism>
<accession>A0A3D8VL34</accession>
<comment type="caution">
    <text evidence="2">The sequence shown here is derived from an EMBL/GenBank/DDBJ whole genome shotgun (WGS) entry which is preliminary data.</text>
</comment>
<protein>
    <submittedName>
        <fullName evidence="2">Uncharacterized protein</fullName>
    </submittedName>
</protein>
<reference evidence="2 3" key="1">
    <citation type="submission" date="2018-08" db="EMBL/GenBank/DDBJ databases">
        <title>Genome sequence of strict halophilic Halobacillus trueperi SS1 isolated from Lunsu, a salty water body of North West Himalayas.</title>
        <authorList>
            <person name="Gupta S."/>
            <person name="Sharma P."/>
            <person name="Dev K."/>
            <person name="Baumler D."/>
            <person name="Sourirajan A."/>
        </authorList>
    </citation>
    <scope>NUCLEOTIDE SEQUENCE [LARGE SCALE GENOMIC DNA]</scope>
    <source>
        <strain evidence="2 3">SS1</strain>
    </source>
</reference>
<evidence type="ECO:0000313" key="3">
    <source>
        <dbReference type="Proteomes" id="UP000257032"/>
    </source>
</evidence>
<dbReference type="EMBL" id="QTLC01000051">
    <property type="protein sequence ID" value="RDY70086.1"/>
    <property type="molecule type" value="Genomic_DNA"/>
</dbReference>
<gene>
    <name evidence="2" type="ORF">DXT76_15295</name>
</gene>
<keyword evidence="1" id="KW-1133">Transmembrane helix</keyword>
<proteinExistence type="predicted"/>
<dbReference type="RefSeq" id="WP_115894683.1">
    <property type="nucleotide sequence ID" value="NZ_QTLC01000051.1"/>
</dbReference>
<dbReference type="AlphaFoldDB" id="A0A3D8VL34"/>
<sequence>MIIVGIILTPVFLVALVYLLRFSWGKKGKTEEGKAVLNASYAKAAPIFPIGWLAVELYHDWIQPLSFSTYRDAIWILVLITFIFISASLFRYRKAAVA</sequence>
<dbReference type="Proteomes" id="UP000257032">
    <property type="component" value="Unassembled WGS sequence"/>
</dbReference>
<keyword evidence="1" id="KW-0472">Membrane</keyword>
<feature type="transmembrane region" description="Helical" evidence="1">
    <location>
        <begin position="6"/>
        <end position="24"/>
    </location>
</feature>